<comment type="caution">
    <text evidence="2">The sequence shown here is derived from an EMBL/GenBank/DDBJ whole genome shotgun (WGS) entry which is preliminary data.</text>
</comment>
<proteinExistence type="predicted"/>
<dbReference type="RefSeq" id="WP_051693114.1">
    <property type="nucleotide sequence ID" value="NZ_JMQN01000057.1"/>
</dbReference>
<protein>
    <submittedName>
        <fullName evidence="2">Uncharacterized protein</fullName>
    </submittedName>
</protein>
<sequence>MRILKLLKTVPGFLAGIILGMGVVTTAAVYAVDGNPPGLFELDGNTYDAIPDPDGVGGTDYYGDDWDTVYTNPASTAAIATTFEDDPAPETIYWKGGSKDIENTTEWWHKDGSVPDKDDITNAYAAAYVVQPGQETGVHSVGDLIIYFGLDRYANDGDAFAGFWFFQNDISANLATNRFDSVPAGGHVGKNEKGPGTPGDILVLVEYPQGSGATPEIKVYQWDPTDAEGNNVATNLELVASFANAVCDGTGGTAACAITNVEDNGVPAWPYTPKGGLLGDPLPHESFFEGGINVTELLGSTPCISSFLAETRSSRSETAQLKDFVLKSFDVCGISVTKTCIVADLNAAGDQLTASFQGTVSNDGGISIIANLLDTFGSAVITDVCYDVGGDGSCAGDQVPTGLTGIGTNDVEFDLGPTEEVLYLASYSTTTIPGDLQADNSVEVYAYTNSVDVGNTNLAVASSSAQTYCEFDVTPGLEVIKDCTAELNAAGDSIHVTVYGSVNNTGNVALNVDSIIDTEGDVTASDFPAVLAPDTDYPFSKEFDQSINEHSDTLTVTVTPALGSPAIQIAVDDDAFCEYIPVPELVVTKECVDENDIFDGSAVTFTIQGTVHNPSAVALENVDVVDSELGDLLLDTTLAPNETKNFSKTFSPDLADLVLSNTSDNTRTYVHSDTVQATGDTVIDALGGSAYASTTSNEASADCDIDITTDISVTKSCSNSLESLDIGNGITVVVVKTDVEVTVKNEGNEVLNNLSIVDTPDVVFSSYPSSLDPGQEVTVTGSYYPASSNSPVPHEASFSDMVDVSGDGIFTTVDASASVEAICDLCVEPEPTPE</sequence>
<keyword evidence="1" id="KW-1133">Transmembrane helix</keyword>
<keyword evidence="1" id="KW-0812">Transmembrane</keyword>
<dbReference type="Proteomes" id="UP000028252">
    <property type="component" value="Unassembled WGS sequence"/>
</dbReference>
<keyword evidence="1" id="KW-0472">Membrane</keyword>
<accession>A0A081FU96</accession>
<reference evidence="2 3" key="1">
    <citation type="submission" date="2014-04" db="EMBL/GenBank/DDBJ databases">
        <title>Marinobacterium kochiensis sp. nov., isolated from sediment sample collected from Kochi backwaters in Kerala, India.</title>
        <authorList>
            <person name="Singh A."/>
            <person name="Pinnaka A.K."/>
        </authorList>
    </citation>
    <scope>NUCLEOTIDE SEQUENCE [LARGE SCALE GENOMIC DNA]</scope>
    <source>
        <strain evidence="2 3">AK27</strain>
    </source>
</reference>
<dbReference type="AlphaFoldDB" id="A0A081FU96"/>
<name>A0A081FU96_9GAMM</name>
<evidence type="ECO:0000313" key="3">
    <source>
        <dbReference type="Proteomes" id="UP000028252"/>
    </source>
</evidence>
<dbReference type="eggNOG" id="ENOG5030HUD">
    <property type="taxonomic scope" value="Bacteria"/>
</dbReference>
<organism evidence="2 3">
    <name type="scientific">Marinobacterium lacunae</name>
    <dbReference type="NCBI Taxonomy" id="1232683"/>
    <lineage>
        <taxon>Bacteria</taxon>
        <taxon>Pseudomonadati</taxon>
        <taxon>Pseudomonadota</taxon>
        <taxon>Gammaproteobacteria</taxon>
        <taxon>Oceanospirillales</taxon>
        <taxon>Oceanospirillaceae</taxon>
        <taxon>Marinobacterium</taxon>
    </lineage>
</organism>
<evidence type="ECO:0000256" key="1">
    <source>
        <dbReference type="SAM" id="Phobius"/>
    </source>
</evidence>
<feature type="transmembrane region" description="Helical" evidence="1">
    <location>
        <begin position="12"/>
        <end position="32"/>
    </location>
</feature>
<keyword evidence="3" id="KW-1185">Reference proteome</keyword>
<dbReference type="STRING" id="1232683.ADIMK_3762"/>
<dbReference type="EMBL" id="JMQN01000057">
    <property type="protein sequence ID" value="KEA62101.1"/>
    <property type="molecule type" value="Genomic_DNA"/>
</dbReference>
<dbReference type="OrthoDB" id="6257262at2"/>
<evidence type="ECO:0000313" key="2">
    <source>
        <dbReference type="EMBL" id="KEA62101.1"/>
    </source>
</evidence>
<dbReference type="PATRIC" id="fig|1232683.4.peg.3702"/>
<gene>
    <name evidence="2" type="ORF">ADIMK_3762</name>
</gene>